<keyword evidence="3" id="KW-0274">FAD</keyword>
<evidence type="ECO:0000313" key="8">
    <source>
        <dbReference type="Proteomes" id="UP000269591"/>
    </source>
</evidence>
<dbReference type="Proteomes" id="UP000269591">
    <property type="component" value="Unassembled WGS sequence"/>
</dbReference>
<keyword evidence="8" id="KW-1185">Reference proteome</keyword>
<dbReference type="SUPFAM" id="SSF56425">
    <property type="entry name" value="Succinate dehydrogenase/fumarate reductase flavoprotein, catalytic domain"/>
    <property type="match status" value="1"/>
</dbReference>
<dbReference type="InterPro" id="IPR019546">
    <property type="entry name" value="TAT_signal_bac_arc"/>
</dbReference>
<keyword evidence="4" id="KW-0560">Oxidoreductase</keyword>
<dbReference type="GO" id="GO:0033765">
    <property type="term" value="F:steroid dehydrogenase activity, acting on the CH-CH group of donors"/>
    <property type="evidence" value="ECO:0007669"/>
    <property type="project" value="UniProtKB-ARBA"/>
</dbReference>
<evidence type="ECO:0000256" key="4">
    <source>
        <dbReference type="ARBA" id="ARBA00023002"/>
    </source>
</evidence>
<dbReference type="SUPFAM" id="SSF51905">
    <property type="entry name" value="FAD/NAD(P)-binding domain"/>
    <property type="match status" value="1"/>
</dbReference>
<dbReference type="InterPro" id="IPR003953">
    <property type="entry name" value="FAD-dep_OxRdtase_2_FAD-bd"/>
</dbReference>
<evidence type="ECO:0000259" key="6">
    <source>
        <dbReference type="Pfam" id="PF00890"/>
    </source>
</evidence>
<evidence type="ECO:0000256" key="3">
    <source>
        <dbReference type="ARBA" id="ARBA00022827"/>
    </source>
</evidence>
<reference evidence="8" key="1">
    <citation type="submission" date="2018-05" db="EMBL/GenBank/DDBJ databases">
        <title>Genome Sequencing of selected type strains of the family Eggerthellaceae.</title>
        <authorList>
            <person name="Danylec N."/>
            <person name="Stoll D.A."/>
            <person name="Doetsch A."/>
            <person name="Huch M."/>
        </authorList>
    </citation>
    <scope>NUCLEOTIDE SEQUENCE [LARGE SCALE GENOMIC DNA]</scope>
    <source>
        <strain evidence="8">DSM 24851</strain>
    </source>
</reference>
<protein>
    <submittedName>
        <fullName evidence="7">FAD-binding dehydrogenase</fullName>
    </submittedName>
</protein>
<gene>
    <name evidence="7" type="ORF">DMP06_09475</name>
</gene>
<sequence>MMEAIENGISRRGFLGLGAVATAVAGMGLAGCAPQTTAESSKADASGENDAASGIPSWLGEEPVIDESEIGETVETGVLIVGAGNAGMACAASCSDLGLDFMVCEKNGAVEAARGFIGLVNTHCTRDAGVEVDEMKLLNEISRYASFKNNQAVAKTWIRESAEVLDWLDGIMEPLGLKATLCTHEHLGDGGTDYYIPCISHVYVANPDVAPGSDLEAAGSIDFPVDWSRNAHLEEYIKEAGHEVSFGCRLVKIEREENGRVTGAIFETDSGYKRVNASLGVALCTGGYAANPAMVRALNPILTQCITGNAYTPSTTGDGIKAGIWAGGVLESEPAPMIFNRGMVMPGVNAGYTDDSETATFNGTIGQNGIGSQPFMKVSRRGKRFANESTPYDDVCFAATNQEGGVWCMVFDANAPADVKRFATIGCSTGGMWMVNFDSVDEWIEGISSMMAADVEPIMRADTLDELADKLGFAGEDKENFLAECEHYNEMFDAQKDDEFGKEAYRLSELRTPPFYGAWFGGSLLTTLQGLRIDEDMRVLDANRKPIEGLFAAGDCSGSMFSGNYPELLVASACGRTVTFGRHIARYLAGDLD</sequence>
<dbReference type="Pfam" id="PF00890">
    <property type="entry name" value="FAD_binding_2"/>
    <property type="match status" value="1"/>
</dbReference>
<evidence type="ECO:0000256" key="5">
    <source>
        <dbReference type="SAM" id="MobiDB-lite"/>
    </source>
</evidence>
<dbReference type="InterPro" id="IPR050315">
    <property type="entry name" value="FAD-oxidoreductase_2"/>
</dbReference>
<comment type="caution">
    <text evidence="7">The sequence shown here is derived from an EMBL/GenBank/DDBJ whole genome shotgun (WGS) entry which is preliminary data.</text>
</comment>
<proteinExistence type="predicted"/>
<comment type="cofactor">
    <cofactor evidence="1">
        <name>FAD</name>
        <dbReference type="ChEBI" id="CHEBI:57692"/>
    </cofactor>
</comment>
<organism evidence="7 8">
    <name type="scientific">Slackia equolifaciens</name>
    <dbReference type="NCBI Taxonomy" id="498718"/>
    <lineage>
        <taxon>Bacteria</taxon>
        <taxon>Bacillati</taxon>
        <taxon>Actinomycetota</taxon>
        <taxon>Coriobacteriia</taxon>
        <taxon>Eggerthellales</taxon>
        <taxon>Eggerthellaceae</taxon>
        <taxon>Slackia</taxon>
    </lineage>
</organism>
<feature type="domain" description="FAD-dependent oxidoreductase 2 FAD-binding" evidence="6">
    <location>
        <begin position="78"/>
        <end position="566"/>
    </location>
</feature>
<dbReference type="AlphaFoldDB" id="A0A3N0ATM6"/>
<dbReference type="EMBL" id="QIBX01000019">
    <property type="protein sequence ID" value="RNL38237.1"/>
    <property type="molecule type" value="Genomic_DNA"/>
</dbReference>
<dbReference type="InterPro" id="IPR036188">
    <property type="entry name" value="FAD/NAD-bd_sf"/>
</dbReference>
<dbReference type="Gene3D" id="3.90.700.10">
    <property type="entry name" value="Succinate dehydrogenase/fumarate reductase flavoprotein, catalytic domain"/>
    <property type="match status" value="1"/>
</dbReference>
<dbReference type="PANTHER" id="PTHR43400">
    <property type="entry name" value="FUMARATE REDUCTASE"/>
    <property type="match status" value="1"/>
</dbReference>
<feature type="region of interest" description="Disordered" evidence="5">
    <location>
        <begin position="39"/>
        <end position="58"/>
    </location>
</feature>
<dbReference type="OrthoDB" id="3196945at2"/>
<evidence type="ECO:0000256" key="1">
    <source>
        <dbReference type="ARBA" id="ARBA00001974"/>
    </source>
</evidence>
<dbReference type="GO" id="GO:0008202">
    <property type="term" value="P:steroid metabolic process"/>
    <property type="evidence" value="ECO:0007669"/>
    <property type="project" value="UniProtKB-ARBA"/>
</dbReference>
<dbReference type="RefSeq" id="WP_123209495.1">
    <property type="nucleotide sequence ID" value="NZ_JBHTHO010000016.1"/>
</dbReference>
<evidence type="ECO:0000256" key="2">
    <source>
        <dbReference type="ARBA" id="ARBA00022630"/>
    </source>
</evidence>
<accession>A0A3N0ATM6</accession>
<keyword evidence="2" id="KW-0285">Flavoprotein</keyword>
<dbReference type="InterPro" id="IPR006311">
    <property type="entry name" value="TAT_signal"/>
</dbReference>
<dbReference type="NCBIfam" id="TIGR01409">
    <property type="entry name" value="TAT_signal_seq"/>
    <property type="match status" value="1"/>
</dbReference>
<dbReference type="InterPro" id="IPR027477">
    <property type="entry name" value="Succ_DH/fumarate_Rdtase_cat_sf"/>
</dbReference>
<dbReference type="Gene3D" id="3.50.50.60">
    <property type="entry name" value="FAD/NAD(P)-binding domain"/>
    <property type="match status" value="2"/>
</dbReference>
<dbReference type="PROSITE" id="PS51318">
    <property type="entry name" value="TAT"/>
    <property type="match status" value="1"/>
</dbReference>
<evidence type="ECO:0000313" key="7">
    <source>
        <dbReference type="EMBL" id="RNL38237.1"/>
    </source>
</evidence>
<name>A0A3N0ATM6_9ACTN</name>
<dbReference type="PANTHER" id="PTHR43400:SF10">
    <property type="entry name" value="3-OXOSTEROID 1-DEHYDROGENASE"/>
    <property type="match status" value="1"/>
</dbReference>